<dbReference type="AlphaFoldDB" id="A0A1M7MVN8"/>
<accession>A0A1M7MVN8</accession>
<evidence type="ECO:0000313" key="2">
    <source>
        <dbReference type="Proteomes" id="UP000184038"/>
    </source>
</evidence>
<keyword evidence="2" id="KW-1185">Reference proteome</keyword>
<dbReference type="EMBL" id="FRCP01000023">
    <property type="protein sequence ID" value="SHM95236.1"/>
    <property type="molecule type" value="Genomic_DNA"/>
</dbReference>
<gene>
    <name evidence="1" type="ORF">SAMN02746066_04057</name>
</gene>
<protein>
    <submittedName>
        <fullName evidence="1">Uncharacterized protein</fullName>
    </submittedName>
</protein>
<proteinExistence type="predicted"/>
<dbReference type="STRING" id="1120996.SAMN02746066_04057"/>
<name>A0A1M7MVN8_9FIRM</name>
<dbReference type="Proteomes" id="UP000184038">
    <property type="component" value="Unassembled WGS sequence"/>
</dbReference>
<reference evidence="1 2" key="1">
    <citation type="submission" date="2016-11" db="EMBL/GenBank/DDBJ databases">
        <authorList>
            <person name="Jaros S."/>
            <person name="Januszkiewicz K."/>
            <person name="Wedrychowicz H."/>
        </authorList>
    </citation>
    <scope>NUCLEOTIDE SEQUENCE [LARGE SCALE GENOMIC DNA]</scope>
    <source>
        <strain evidence="1 2">DSM 15930</strain>
    </source>
</reference>
<evidence type="ECO:0000313" key="1">
    <source>
        <dbReference type="EMBL" id="SHM95236.1"/>
    </source>
</evidence>
<organism evidence="1 2">
    <name type="scientific">Anaerosporobacter mobilis DSM 15930</name>
    <dbReference type="NCBI Taxonomy" id="1120996"/>
    <lineage>
        <taxon>Bacteria</taxon>
        <taxon>Bacillati</taxon>
        <taxon>Bacillota</taxon>
        <taxon>Clostridia</taxon>
        <taxon>Lachnospirales</taxon>
        <taxon>Lachnospiraceae</taxon>
        <taxon>Anaerosporobacter</taxon>
    </lineage>
</organism>
<dbReference type="RefSeq" id="WP_170865542.1">
    <property type="nucleotide sequence ID" value="NZ_FRCP01000023.1"/>
</dbReference>
<sequence>MLQVVFGNDDISKSHKNGLCLLKVIIHDIHSNPSKNEIFAKRDSYSEN</sequence>